<name>X0VF02_9ZZZZ</name>
<reference evidence="1" key="1">
    <citation type="journal article" date="2014" name="Front. Microbiol.">
        <title>High frequency of phylogenetically diverse reductive dehalogenase-homologous genes in deep subseafloor sedimentary metagenomes.</title>
        <authorList>
            <person name="Kawai M."/>
            <person name="Futagami T."/>
            <person name="Toyoda A."/>
            <person name="Takaki Y."/>
            <person name="Nishi S."/>
            <person name="Hori S."/>
            <person name="Arai W."/>
            <person name="Tsubouchi T."/>
            <person name="Morono Y."/>
            <person name="Uchiyama I."/>
            <person name="Ito T."/>
            <person name="Fujiyama A."/>
            <person name="Inagaki F."/>
            <person name="Takami H."/>
        </authorList>
    </citation>
    <scope>NUCLEOTIDE SEQUENCE</scope>
    <source>
        <strain evidence="1">Expedition CK06-06</strain>
    </source>
</reference>
<sequence length="66" mass="7557">MAQFVVETSIKHGQLALNKIPFKDNTRVKVVLIPKVELSQMTFEKAQELTRKIKGNLSDDISEERD</sequence>
<comment type="caution">
    <text evidence="1">The sequence shown here is derived from an EMBL/GenBank/DDBJ whole genome shotgun (WGS) entry which is preliminary data.</text>
</comment>
<protein>
    <submittedName>
        <fullName evidence="1">Uncharacterized protein</fullName>
    </submittedName>
</protein>
<accession>X0VF02</accession>
<dbReference type="EMBL" id="BARS01027251">
    <property type="protein sequence ID" value="GAG09827.1"/>
    <property type="molecule type" value="Genomic_DNA"/>
</dbReference>
<gene>
    <name evidence="1" type="ORF">S01H1_42824</name>
</gene>
<organism evidence="1">
    <name type="scientific">marine sediment metagenome</name>
    <dbReference type="NCBI Taxonomy" id="412755"/>
    <lineage>
        <taxon>unclassified sequences</taxon>
        <taxon>metagenomes</taxon>
        <taxon>ecological metagenomes</taxon>
    </lineage>
</organism>
<dbReference type="AlphaFoldDB" id="X0VF02"/>
<proteinExistence type="predicted"/>
<evidence type="ECO:0000313" key="1">
    <source>
        <dbReference type="EMBL" id="GAG09827.1"/>
    </source>
</evidence>